<reference evidence="4" key="1">
    <citation type="submission" date="2021-12" db="EMBL/GenBank/DDBJ databases">
        <authorList>
            <person name="King R."/>
        </authorList>
    </citation>
    <scope>NUCLEOTIDE SEQUENCE</scope>
</reference>
<dbReference type="SMART" id="SM01017">
    <property type="entry name" value="Arrestin_C"/>
    <property type="match status" value="1"/>
</dbReference>
<comment type="similarity">
    <text evidence="1">Belongs to the arrestin family.</text>
</comment>
<keyword evidence="5" id="KW-1185">Reference proteome</keyword>
<evidence type="ECO:0000259" key="3">
    <source>
        <dbReference type="SMART" id="SM01017"/>
    </source>
</evidence>
<dbReference type="AlphaFoldDB" id="A0A9P0C8H5"/>
<protein>
    <recommendedName>
        <fullName evidence="3">Arrestin C-terminal-like domain-containing protein</fullName>
    </recommendedName>
</protein>
<proteinExistence type="inferred from homology"/>
<keyword evidence="2" id="KW-0716">Sensory transduction</keyword>
<gene>
    <name evidence="4" type="ORF">DIATSA_LOCUS6427</name>
</gene>
<name>A0A9P0C8H5_9NEOP</name>
<evidence type="ECO:0000313" key="4">
    <source>
        <dbReference type="EMBL" id="CAH0755701.1"/>
    </source>
</evidence>
<reference evidence="4" key="2">
    <citation type="submission" date="2022-10" db="EMBL/GenBank/DDBJ databases">
        <authorList>
            <consortium name="ENA_rothamsted_submissions"/>
            <consortium name="culmorum"/>
            <person name="King R."/>
        </authorList>
    </citation>
    <scope>NUCLEOTIDE SEQUENCE</scope>
</reference>
<accession>A0A9P0C8H5</accession>
<dbReference type="SUPFAM" id="SSF81296">
    <property type="entry name" value="E set domains"/>
    <property type="match status" value="2"/>
</dbReference>
<dbReference type="InterPro" id="IPR050357">
    <property type="entry name" value="Arrestin_domain-protein"/>
</dbReference>
<evidence type="ECO:0000256" key="1">
    <source>
        <dbReference type="ARBA" id="ARBA00005298"/>
    </source>
</evidence>
<dbReference type="GO" id="GO:0005737">
    <property type="term" value="C:cytoplasm"/>
    <property type="evidence" value="ECO:0007669"/>
    <property type="project" value="TreeGrafter"/>
</dbReference>
<dbReference type="PANTHER" id="PTHR11188">
    <property type="entry name" value="ARRESTIN DOMAIN CONTAINING PROTEIN"/>
    <property type="match status" value="1"/>
</dbReference>
<evidence type="ECO:0000313" key="5">
    <source>
        <dbReference type="Proteomes" id="UP001153714"/>
    </source>
</evidence>
<dbReference type="InterPro" id="IPR014756">
    <property type="entry name" value="Ig_E-set"/>
</dbReference>
<dbReference type="Pfam" id="PF02752">
    <property type="entry name" value="Arrestin_C"/>
    <property type="match status" value="1"/>
</dbReference>
<evidence type="ECO:0000256" key="2">
    <source>
        <dbReference type="ARBA" id="ARBA00022606"/>
    </source>
</evidence>
<dbReference type="Pfam" id="PF00339">
    <property type="entry name" value="Arrestin_N"/>
    <property type="match status" value="1"/>
</dbReference>
<organism evidence="4 5">
    <name type="scientific">Diatraea saccharalis</name>
    <name type="common">sugarcane borer</name>
    <dbReference type="NCBI Taxonomy" id="40085"/>
    <lineage>
        <taxon>Eukaryota</taxon>
        <taxon>Metazoa</taxon>
        <taxon>Ecdysozoa</taxon>
        <taxon>Arthropoda</taxon>
        <taxon>Hexapoda</taxon>
        <taxon>Insecta</taxon>
        <taxon>Pterygota</taxon>
        <taxon>Neoptera</taxon>
        <taxon>Endopterygota</taxon>
        <taxon>Lepidoptera</taxon>
        <taxon>Glossata</taxon>
        <taxon>Ditrysia</taxon>
        <taxon>Pyraloidea</taxon>
        <taxon>Crambidae</taxon>
        <taxon>Crambinae</taxon>
        <taxon>Diatraea</taxon>
    </lineage>
</organism>
<dbReference type="InterPro" id="IPR011022">
    <property type="entry name" value="Arrestin_C-like"/>
</dbReference>
<dbReference type="Proteomes" id="UP001153714">
    <property type="component" value="Chromosome 2"/>
</dbReference>
<dbReference type="PANTHER" id="PTHR11188:SF17">
    <property type="entry name" value="FI21816P1"/>
    <property type="match status" value="1"/>
</dbReference>
<dbReference type="InterPro" id="IPR014752">
    <property type="entry name" value="Arrestin-like_C"/>
</dbReference>
<feature type="domain" description="Arrestin C-terminal-like" evidence="3">
    <location>
        <begin position="174"/>
        <end position="307"/>
    </location>
</feature>
<dbReference type="Gene3D" id="2.60.40.640">
    <property type="match status" value="2"/>
</dbReference>
<dbReference type="GO" id="GO:0015031">
    <property type="term" value="P:protein transport"/>
    <property type="evidence" value="ECO:0007669"/>
    <property type="project" value="TreeGrafter"/>
</dbReference>
<dbReference type="OrthoDB" id="2333384at2759"/>
<dbReference type="InterPro" id="IPR011021">
    <property type="entry name" value="Arrestin-like_N"/>
</dbReference>
<dbReference type="EMBL" id="OU893333">
    <property type="protein sequence ID" value="CAH0755701.1"/>
    <property type="molecule type" value="Genomic_DNA"/>
</dbReference>
<sequence length="348" mass="39554">MGIFCKICVVNPPNNVFIPGNFVTGTIDYSFDSNTVVKRIQLSLKGSGYLETSEHRDGKESTTTTTEKYVDIQTSVLNEYGKEQFVNQHYKTPFNFRLPENIPGSLKYLKEIGIKLKCVIAYYIKIKFEISGFLKFDKKFEKEIKVVPVLTPKLSMEPVIYGERKQFFQPFKTNKGILHLKACIKCSVLEPGATVEIAYELQNNTNKTIEAIETKLVSIYKFYYSEKSHIKKLVNIQNTDSKTTAVKIGETSESTLEIEIPSDLYCIDDSKLVSREYVVTMTVCVPVPHKNMQLDIPIQVGKTIIDTKSESEKNITEQESPPSYWEAMNVCDDKSTSSDDVFFPDGKK</sequence>